<dbReference type="EMBL" id="JBHTCM010000025">
    <property type="protein sequence ID" value="MFC7334987.1"/>
    <property type="molecule type" value="Genomic_DNA"/>
</dbReference>
<dbReference type="InterPro" id="IPR029055">
    <property type="entry name" value="Ntn_hydrolases_N"/>
</dbReference>
<evidence type="ECO:0000256" key="7">
    <source>
        <dbReference type="ARBA" id="ARBA00048741"/>
    </source>
</evidence>
<dbReference type="PIRSF" id="PIRSF001589">
    <property type="entry name" value="Asn_synthetase_glu-h"/>
    <property type="match status" value="1"/>
</dbReference>
<evidence type="ECO:0000256" key="3">
    <source>
        <dbReference type="ARBA" id="ARBA00012737"/>
    </source>
</evidence>
<evidence type="ECO:0000256" key="4">
    <source>
        <dbReference type="ARBA" id="ARBA00022741"/>
    </source>
</evidence>
<dbReference type="PANTHER" id="PTHR43284">
    <property type="entry name" value="ASPARAGINE SYNTHETASE (GLUTAMINE-HYDROLYZING)"/>
    <property type="match status" value="1"/>
</dbReference>
<keyword evidence="10" id="KW-1185">Reference proteome</keyword>
<protein>
    <recommendedName>
        <fullName evidence="3">asparagine synthase (glutamine-hydrolyzing)</fullName>
        <ecNumber evidence="3">6.3.5.4</ecNumber>
    </recommendedName>
</protein>
<dbReference type="GO" id="GO:0004066">
    <property type="term" value="F:asparagine synthase (glutamine-hydrolyzing) activity"/>
    <property type="evidence" value="ECO:0007669"/>
    <property type="project" value="UniProtKB-EC"/>
</dbReference>
<dbReference type="Gene3D" id="3.40.50.620">
    <property type="entry name" value="HUPs"/>
    <property type="match status" value="2"/>
</dbReference>
<dbReference type="Proteomes" id="UP001596456">
    <property type="component" value="Unassembled WGS sequence"/>
</dbReference>
<dbReference type="EC" id="6.3.5.4" evidence="3"/>
<proteinExistence type="inferred from homology"/>
<dbReference type="PANTHER" id="PTHR43284:SF1">
    <property type="entry name" value="ASPARAGINE SYNTHETASE"/>
    <property type="match status" value="1"/>
</dbReference>
<keyword evidence="5" id="KW-0067">ATP-binding</keyword>
<dbReference type="InterPro" id="IPR014729">
    <property type="entry name" value="Rossmann-like_a/b/a_fold"/>
</dbReference>
<keyword evidence="6" id="KW-0315">Glutamine amidotransferase</keyword>
<evidence type="ECO:0000256" key="6">
    <source>
        <dbReference type="ARBA" id="ARBA00022962"/>
    </source>
</evidence>
<gene>
    <name evidence="9" type="primary">asnB</name>
    <name evidence="9" type="ORF">ACFQPS_17610</name>
</gene>
<evidence type="ECO:0000259" key="8">
    <source>
        <dbReference type="PROSITE" id="PS51278"/>
    </source>
</evidence>
<accession>A0ABW2KY45</accession>
<dbReference type="InterPro" id="IPR051786">
    <property type="entry name" value="ASN_synthetase/amidase"/>
</dbReference>
<dbReference type="PROSITE" id="PS51278">
    <property type="entry name" value="GATASE_TYPE_2"/>
    <property type="match status" value="1"/>
</dbReference>
<keyword evidence="4" id="KW-0547">Nucleotide-binding</keyword>
<evidence type="ECO:0000313" key="9">
    <source>
        <dbReference type="EMBL" id="MFC7334987.1"/>
    </source>
</evidence>
<dbReference type="InterPro" id="IPR033738">
    <property type="entry name" value="AsnB_N"/>
</dbReference>
<comment type="pathway">
    <text evidence="1">Amino-acid biosynthesis; L-asparagine biosynthesis; L-asparagine from L-aspartate (L-Gln route): step 1/1.</text>
</comment>
<dbReference type="InterPro" id="IPR017932">
    <property type="entry name" value="GATase_2_dom"/>
</dbReference>
<comment type="caution">
    <text evidence="9">The sequence shown here is derived from an EMBL/GenBank/DDBJ whole genome shotgun (WGS) entry which is preliminary data.</text>
</comment>
<dbReference type="Pfam" id="PF00733">
    <property type="entry name" value="Asn_synthase"/>
    <property type="match status" value="1"/>
</dbReference>
<organism evidence="9 10">
    <name type="scientific">Rhodocista pekingensis</name>
    <dbReference type="NCBI Taxonomy" id="201185"/>
    <lineage>
        <taxon>Bacteria</taxon>
        <taxon>Pseudomonadati</taxon>
        <taxon>Pseudomonadota</taxon>
        <taxon>Alphaproteobacteria</taxon>
        <taxon>Rhodospirillales</taxon>
        <taxon>Azospirillaceae</taxon>
        <taxon>Rhodocista</taxon>
    </lineage>
</organism>
<reference evidence="10" key="1">
    <citation type="journal article" date="2019" name="Int. J. Syst. Evol. Microbiol.">
        <title>The Global Catalogue of Microorganisms (GCM) 10K type strain sequencing project: providing services to taxonomists for standard genome sequencing and annotation.</title>
        <authorList>
            <consortium name="The Broad Institute Genomics Platform"/>
            <consortium name="The Broad Institute Genome Sequencing Center for Infectious Disease"/>
            <person name="Wu L."/>
            <person name="Ma J."/>
        </authorList>
    </citation>
    <scope>NUCLEOTIDE SEQUENCE [LARGE SCALE GENOMIC DNA]</scope>
    <source>
        <strain evidence="10">CGMCC 1.16275</strain>
    </source>
</reference>
<dbReference type="Gene3D" id="3.60.20.10">
    <property type="entry name" value="Glutamine Phosphoribosylpyrophosphate, subunit 1, domain 1"/>
    <property type="match status" value="1"/>
</dbReference>
<dbReference type="SUPFAM" id="SSF52402">
    <property type="entry name" value="Adenine nucleotide alpha hydrolases-like"/>
    <property type="match status" value="1"/>
</dbReference>
<dbReference type="NCBIfam" id="TIGR01536">
    <property type="entry name" value="asn_synth_AEB"/>
    <property type="match status" value="1"/>
</dbReference>
<evidence type="ECO:0000256" key="5">
    <source>
        <dbReference type="ARBA" id="ARBA00022840"/>
    </source>
</evidence>
<dbReference type="InterPro" id="IPR006426">
    <property type="entry name" value="Asn_synth_AEB"/>
</dbReference>
<comment type="catalytic activity">
    <reaction evidence="7">
        <text>L-aspartate + L-glutamine + ATP + H2O = L-asparagine + L-glutamate + AMP + diphosphate + H(+)</text>
        <dbReference type="Rhea" id="RHEA:12228"/>
        <dbReference type="ChEBI" id="CHEBI:15377"/>
        <dbReference type="ChEBI" id="CHEBI:15378"/>
        <dbReference type="ChEBI" id="CHEBI:29985"/>
        <dbReference type="ChEBI" id="CHEBI:29991"/>
        <dbReference type="ChEBI" id="CHEBI:30616"/>
        <dbReference type="ChEBI" id="CHEBI:33019"/>
        <dbReference type="ChEBI" id="CHEBI:58048"/>
        <dbReference type="ChEBI" id="CHEBI:58359"/>
        <dbReference type="ChEBI" id="CHEBI:456215"/>
        <dbReference type="EC" id="6.3.5.4"/>
    </reaction>
</comment>
<dbReference type="CDD" id="cd00712">
    <property type="entry name" value="AsnB"/>
    <property type="match status" value="1"/>
</dbReference>
<sequence length="647" mass="68747">MCGIAGVWRFGGASAAALEGEAAAMTERLRHRGPDDGGVWVDAAAGVALGNRRLAIVDLSPGGHQPMLSADGRVTVAFNGEIYNHPALRRELEREGVRFRSRSDTEVLVEAIARWGLDTALERADGMFGLAVWQPERRCLTLARDRLGEKPLYWAAGPGLLLFGSELKALRAHPDFARLAGPLDAAALSRYLRLSCIPAPLTIHSGVRQLRPGCLLEVGPDGTPAERRYWSAEAVARQGLADPLPTDDPEAATDALHRVLAESVAARMEADVPLGVFLSGGVDSSLVAALMREHASRPVISFSIGFAERSHDESVAAAAVARHLGTEHVPLTVTARDALDLVPALPSIYDEPFADSSQLPTLLLSRLARRQVTVALTGDGGDEVFAGYERHIWAERLDRLRARLPGPAGRLAGAALLGLPPAVWDGVIGPLVGRRRLAERVRKLAAALQAGTMADLHDSLLARWPDPAALLAAPPPAAAIPWALPGAPAAAPDLPPVARMQLADALGYLPDGVLVKVDRASMAASLEARAPFLAPAVVAFGWRLPPALRVAGAQGKVLPRRLLRRYLPAALVDAPKSGFTVPIGDWLRGPLRDWAEPLLAPPVLEAAGLRPEPVLAVWRQHLDGAAGHGEALWTVLTYVAWTRAGSA</sequence>
<dbReference type="SUPFAM" id="SSF56235">
    <property type="entry name" value="N-terminal nucleophile aminohydrolases (Ntn hydrolases)"/>
    <property type="match status" value="1"/>
</dbReference>
<keyword evidence="9" id="KW-0436">Ligase</keyword>
<dbReference type="Pfam" id="PF13522">
    <property type="entry name" value="GATase_6"/>
    <property type="match status" value="1"/>
</dbReference>
<name>A0ABW2KY45_9PROT</name>
<dbReference type="RefSeq" id="WP_377360526.1">
    <property type="nucleotide sequence ID" value="NZ_JBHTCM010000025.1"/>
</dbReference>
<dbReference type="InterPro" id="IPR001962">
    <property type="entry name" value="Asn_synthase"/>
</dbReference>
<dbReference type="CDD" id="cd01991">
    <property type="entry name" value="Asn_synthase_B_C"/>
    <property type="match status" value="1"/>
</dbReference>
<comment type="similarity">
    <text evidence="2">Belongs to the asparagine synthetase family.</text>
</comment>
<evidence type="ECO:0000313" key="10">
    <source>
        <dbReference type="Proteomes" id="UP001596456"/>
    </source>
</evidence>
<evidence type="ECO:0000256" key="2">
    <source>
        <dbReference type="ARBA" id="ARBA00005752"/>
    </source>
</evidence>
<feature type="domain" description="Glutamine amidotransferase type-2" evidence="8">
    <location>
        <begin position="2"/>
        <end position="221"/>
    </location>
</feature>
<evidence type="ECO:0000256" key="1">
    <source>
        <dbReference type="ARBA" id="ARBA00005187"/>
    </source>
</evidence>